<comment type="caution">
    <text evidence="1">The sequence shown here is derived from an EMBL/GenBank/DDBJ whole genome shotgun (WGS) entry which is preliminary data.</text>
</comment>
<dbReference type="EMBL" id="JAUKUA010000002">
    <property type="protein sequence ID" value="KAK0724890.1"/>
    <property type="molecule type" value="Genomic_DNA"/>
</dbReference>
<protein>
    <submittedName>
        <fullName evidence="1">Uncharacterized protein</fullName>
    </submittedName>
</protein>
<name>A0AA40AZJ3_9PEZI</name>
<sequence length="229" mass="25809">MKFRKWYGAGNSRTVVEHWQKLLGLVQAGVLNSHTLICVSDTVPLCPSYVYAHNINSMPFRKYAQESQADSNCLQRPCRQLGNRGDGYLSRTESHTSVSECLAMGDRLIVSSSAATHSYPTASAATCRVPIYTTLSRRCASSTENESRWARQTGDRLPLHQSVPEHRAKEERKTWVAWSTACRRGCGPVGCFVWSVWAARPLILRRGMERQRTKELHAARPVMRLDLAM</sequence>
<accession>A0AA40AZJ3</accession>
<organism evidence="1 2">
    <name type="scientific">Lasiosphaeris hirsuta</name>
    <dbReference type="NCBI Taxonomy" id="260670"/>
    <lineage>
        <taxon>Eukaryota</taxon>
        <taxon>Fungi</taxon>
        <taxon>Dikarya</taxon>
        <taxon>Ascomycota</taxon>
        <taxon>Pezizomycotina</taxon>
        <taxon>Sordariomycetes</taxon>
        <taxon>Sordariomycetidae</taxon>
        <taxon>Sordariales</taxon>
        <taxon>Lasiosphaeriaceae</taxon>
        <taxon>Lasiosphaeris</taxon>
    </lineage>
</organism>
<evidence type="ECO:0000313" key="2">
    <source>
        <dbReference type="Proteomes" id="UP001172102"/>
    </source>
</evidence>
<gene>
    <name evidence="1" type="ORF">B0H67DRAFT_118108</name>
</gene>
<evidence type="ECO:0000313" key="1">
    <source>
        <dbReference type="EMBL" id="KAK0724890.1"/>
    </source>
</evidence>
<reference evidence="1" key="1">
    <citation type="submission" date="2023-06" db="EMBL/GenBank/DDBJ databases">
        <title>Genome-scale phylogeny and comparative genomics of the fungal order Sordariales.</title>
        <authorList>
            <consortium name="Lawrence Berkeley National Laboratory"/>
            <person name="Hensen N."/>
            <person name="Bonometti L."/>
            <person name="Westerberg I."/>
            <person name="Brannstrom I.O."/>
            <person name="Guillou S."/>
            <person name="Cros-Aarteil S."/>
            <person name="Calhoun S."/>
            <person name="Haridas S."/>
            <person name="Kuo A."/>
            <person name="Mondo S."/>
            <person name="Pangilinan J."/>
            <person name="Riley R."/>
            <person name="Labutti K."/>
            <person name="Andreopoulos B."/>
            <person name="Lipzen A."/>
            <person name="Chen C."/>
            <person name="Yanf M."/>
            <person name="Daum C."/>
            <person name="Ng V."/>
            <person name="Clum A."/>
            <person name="Steindorff A."/>
            <person name="Ohm R."/>
            <person name="Martin F."/>
            <person name="Silar P."/>
            <person name="Natvig D."/>
            <person name="Lalanne C."/>
            <person name="Gautier V."/>
            <person name="Ament-Velasquez S.L."/>
            <person name="Kruys A."/>
            <person name="Hutchinson M.I."/>
            <person name="Powell A.J."/>
            <person name="Barry K."/>
            <person name="Miller A.N."/>
            <person name="Grigoriev I.V."/>
            <person name="Debuchy R."/>
            <person name="Gladieux P."/>
            <person name="Thoren M.H."/>
            <person name="Johannesson H."/>
        </authorList>
    </citation>
    <scope>NUCLEOTIDE SEQUENCE</scope>
    <source>
        <strain evidence="1">SMH4607-1</strain>
    </source>
</reference>
<keyword evidence="2" id="KW-1185">Reference proteome</keyword>
<dbReference type="AlphaFoldDB" id="A0AA40AZJ3"/>
<proteinExistence type="predicted"/>
<dbReference type="Proteomes" id="UP001172102">
    <property type="component" value="Unassembled WGS sequence"/>
</dbReference>